<organism evidence="1 2">
    <name type="scientific">Microbacterium phage Cressida</name>
    <dbReference type="NCBI Taxonomy" id="2591216"/>
    <lineage>
        <taxon>Viruses</taxon>
        <taxon>Duplodnaviria</taxon>
        <taxon>Heunggongvirae</taxon>
        <taxon>Uroviricota</taxon>
        <taxon>Caudoviricetes</taxon>
        <taxon>Kutznervirinae</taxon>
        <taxon>Mementomorivirus</taxon>
        <taxon>Mementomorivirus cressida</taxon>
    </lineage>
</organism>
<reference evidence="1 2" key="1">
    <citation type="submission" date="2019-05" db="EMBL/GenBank/DDBJ databases">
        <authorList>
            <person name="Stoner T.H."/>
            <person name="Aull H.G."/>
            <person name="Divens A.M."/>
            <person name="Zack K."/>
            <person name="Garlena R.A."/>
            <person name="Russell D.A."/>
            <person name="Pope W.H."/>
            <person name="Jacobs-Sera D."/>
            <person name="Hatfull G.F."/>
        </authorList>
    </citation>
    <scope>NUCLEOTIDE SEQUENCE [LARGE SCALE GENOMIC DNA]</scope>
</reference>
<keyword evidence="2" id="KW-1185">Reference proteome</keyword>
<dbReference type="EMBL" id="MK937608">
    <property type="protein sequence ID" value="QDH93337.1"/>
    <property type="molecule type" value="Genomic_DNA"/>
</dbReference>
<accession>A0A514DIA8</accession>
<evidence type="ECO:0000313" key="2">
    <source>
        <dbReference type="Proteomes" id="UP000320188"/>
    </source>
</evidence>
<dbReference type="KEGG" id="vg:80004567"/>
<protein>
    <submittedName>
        <fullName evidence="1">Uncharacterized protein</fullName>
    </submittedName>
</protein>
<dbReference type="Proteomes" id="UP000320188">
    <property type="component" value="Segment"/>
</dbReference>
<dbReference type="GeneID" id="80004567"/>
<name>A0A514DIA8_9CAUD</name>
<gene>
    <name evidence="1" type="primary">95</name>
    <name evidence="1" type="ORF">PBI_CRESSIDA_95</name>
</gene>
<dbReference type="RefSeq" id="YP_010750910.1">
    <property type="nucleotide sequence ID" value="NC_073363.1"/>
</dbReference>
<evidence type="ECO:0000313" key="1">
    <source>
        <dbReference type="EMBL" id="QDH93337.1"/>
    </source>
</evidence>
<sequence>MEVRVVSESQPQCTRCYSHVATTTDKHGDGKPLCAHCMDGLDRMRWAAGEGMPMPAVGALWPAPEPCTPMNPFLPR</sequence>
<proteinExistence type="predicted"/>